<feature type="compositionally biased region" description="Polar residues" evidence="1">
    <location>
        <begin position="7"/>
        <end position="20"/>
    </location>
</feature>
<gene>
    <name evidence="3" type="ORF">D8Y22_01150</name>
</gene>
<feature type="region of interest" description="Disordered" evidence="1">
    <location>
        <begin position="1"/>
        <end position="25"/>
    </location>
</feature>
<evidence type="ECO:0000313" key="3">
    <source>
        <dbReference type="EMBL" id="THE66755.1"/>
    </source>
</evidence>
<dbReference type="RefSeq" id="WP_141462712.1">
    <property type="nucleotide sequence ID" value="NZ_RBZW01000003.1"/>
</dbReference>
<organism evidence="3 4">
    <name type="scientific">Salinadaptatus halalkaliphilus</name>
    <dbReference type="NCBI Taxonomy" id="2419781"/>
    <lineage>
        <taxon>Archaea</taxon>
        <taxon>Methanobacteriati</taxon>
        <taxon>Methanobacteriota</taxon>
        <taxon>Stenosarchaea group</taxon>
        <taxon>Halobacteria</taxon>
        <taxon>Halobacteriales</taxon>
        <taxon>Natrialbaceae</taxon>
        <taxon>Salinadaptatus</taxon>
    </lineage>
</organism>
<evidence type="ECO:0000256" key="2">
    <source>
        <dbReference type="SAM" id="Phobius"/>
    </source>
</evidence>
<keyword evidence="2" id="KW-0472">Membrane</keyword>
<comment type="caution">
    <text evidence="3">The sequence shown here is derived from an EMBL/GenBank/DDBJ whole genome shotgun (WGS) entry which is preliminary data.</text>
</comment>
<keyword evidence="2" id="KW-0812">Transmembrane</keyword>
<sequence length="81" mass="8850">MSHATDESTQIQDPDQPTDSDQVREIGHDEFDPVGALALIGLYFLILVFLWFFMYFVEFLGNDPTVVSGIVSVVTGGVGLA</sequence>
<dbReference type="OrthoDB" id="194564at2157"/>
<keyword evidence="2" id="KW-1133">Transmembrane helix</keyword>
<name>A0A4S3TTD1_9EURY</name>
<evidence type="ECO:0000256" key="1">
    <source>
        <dbReference type="SAM" id="MobiDB-lite"/>
    </source>
</evidence>
<dbReference type="Proteomes" id="UP000318864">
    <property type="component" value="Unassembled WGS sequence"/>
</dbReference>
<reference evidence="3 4" key="1">
    <citation type="submission" date="2018-10" db="EMBL/GenBank/DDBJ databases">
        <title>Natronolimnobius sp. XQ-INN 246 isolated from Inner Mongolia Autonomous Region of China.</title>
        <authorList>
            <person name="Xue Q."/>
        </authorList>
    </citation>
    <scope>NUCLEOTIDE SEQUENCE [LARGE SCALE GENOMIC DNA]</scope>
    <source>
        <strain evidence="3 4">XQ-INN 246</strain>
    </source>
</reference>
<accession>A0A4S3TTD1</accession>
<evidence type="ECO:0008006" key="5">
    <source>
        <dbReference type="Google" id="ProtNLM"/>
    </source>
</evidence>
<protein>
    <recommendedName>
        <fullName evidence="5">Cytochrome oxidase</fullName>
    </recommendedName>
</protein>
<keyword evidence="4" id="KW-1185">Reference proteome</keyword>
<evidence type="ECO:0000313" key="4">
    <source>
        <dbReference type="Proteomes" id="UP000318864"/>
    </source>
</evidence>
<feature type="transmembrane region" description="Helical" evidence="2">
    <location>
        <begin position="34"/>
        <end position="57"/>
    </location>
</feature>
<dbReference type="EMBL" id="RBZW01000003">
    <property type="protein sequence ID" value="THE66755.1"/>
    <property type="molecule type" value="Genomic_DNA"/>
</dbReference>
<proteinExistence type="predicted"/>
<dbReference type="AlphaFoldDB" id="A0A4S3TTD1"/>